<dbReference type="Proteomes" id="UP000694844">
    <property type="component" value="Chromosome 8"/>
</dbReference>
<keyword evidence="1" id="KW-0863">Zinc-finger</keyword>
<dbReference type="PROSITE" id="PS50800">
    <property type="entry name" value="SAP"/>
    <property type="match status" value="1"/>
</dbReference>
<organism evidence="4 5">
    <name type="scientific">Crassostrea virginica</name>
    <name type="common">Eastern oyster</name>
    <dbReference type="NCBI Taxonomy" id="6565"/>
    <lineage>
        <taxon>Eukaryota</taxon>
        <taxon>Metazoa</taxon>
        <taxon>Spiralia</taxon>
        <taxon>Lophotrochozoa</taxon>
        <taxon>Mollusca</taxon>
        <taxon>Bivalvia</taxon>
        <taxon>Autobranchia</taxon>
        <taxon>Pteriomorphia</taxon>
        <taxon>Ostreida</taxon>
        <taxon>Ostreoidea</taxon>
        <taxon>Ostreidae</taxon>
        <taxon>Crassostrea</taxon>
    </lineage>
</organism>
<dbReference type="PROSITE" id="PS50966">
    <property type="entry name" value="ZF_SWIM"/>
    <property type="match status" value="1"/>
</dbReference>
<dbReference type="InterPro" id="IPR003034">
    <property type="entry name" value="SAP_dom"/>
</dbReference>
<dbReference type="InterPro" id="IPR036361">
    <property type="entry name" value="SAP_dom_sf"/>
</dbReference>
<dbReference type="KEGG" id="cvn:111106994"/>
<evidence type="ECO:0000259" key="2">
    <source>
        <dbReference type="PROSITE" id="PS50800"/>
    </source>
</evidence>
<dbReference type="Pfam" id="PF02037">
    <property type="entry name" value="SAP"/>
    <property type="match status" value="1"/>
</dbReference>
<evidence type="ECO:0000259" key="3">
    <source>
        <dbReference type="PROSITE" id="PS50966"/>
    </source>
</evidence>
<dbReference type="OrthoDB" id="6135977at2759"/>
<evidence type="ECO:0000256" key="1">
    <source>
        <dbReference type="PROSITE-ProRule" id="PRU00325"/>
    </source>
</evidence>
<dbReference type="AlphaFoldDB" id="A0A8B8B3K2"/>
<sequence length="279" mass="31764">MKVMESETYLNVSVPQLKDELRRRGATTRGRKADLIERLRAYDRNKDFQNEPVIIPEPLEVDWPTRGFQQLQVVHREEIPEIYIEQIDMYFVHRLAGDKQSTGDVKAIEKGRLLLESDRVLATSYLMQGNALFFTGIVGAAMKTRVTYNFKLKLDKNSGDIVNSHCECPAGRGPHGTCKHLAAVALLLLTFAEGKGLYIKRSCTENLQTFHKPKHSYSGKNLFCKIVFCFLSENETFSVFDQCCPCIDHSGNDVNSYTCMLQSIVIQILTKFLIINFNI</sequence>
<dbReference type="RefSeq" id="XP_022297628.1">
    <property type="nucleotide sequence ID" value="XM_022441920.1"/>
</dbReference>
<gene>
    <name evidence="5" type="primary">LOC111106994</name>
</gene>
<reference evidence="5" key="1">
    <citation type="submission" date="2025-08" db="UniProtKB">
        <authorList>
            <consortium name="RefSeq"/>
        </authorList>
    </citation>
    <scope>IDENTIFICATION</scope>
    <source>
        <tissue evidence="5">Whole sample</tissue>
    </source>
</reference>
<dbReference type="GO" id="GO:0008270">
    <property type="term" value="F:zinc ion binding"/>
    <property type="evidence" value="ECO:0007669"/>
    <property type="project" value="UniProtKB-KW"/>
</dbReference>
<dbReference type="GeneID" id="111106994"/>
<dbReference type="SMART" id="SM00513">
    <property type="entry name" value="SAP"/>
    <property type="match status" value="1"/>
</dbReference>
<accession>A0A8B8B3K2</accession>
<proteinExistence type="predicted"/>
<keyword evidence="1" id="KW-0862">Zinc</keyword>
<feature type="domain" description="SAP" evidence="2">
    <location>
        <begin position="9"/>
        <end position="43"/>
    </location>
</feature>
<dbReference type="InterPro" id="IPR007527">
    <property type="entry name" value="Znf_SWIM"/>
</dbReference>
<dbReference type="SUPFAM" id="SSF68906">
    <property type="entry name" value="SAP domain"/>
    <property type="match status" value="1"/>
</dbReference>
<keyword evidence="1" id="KW-0479">Metal-binding</keyword>
<dbReference type="Gene3D" id="1.10.720.30">
    <property type="entry name" value="SAP domain"/>
    <property type="match status" value="1"/>
</dbReference>
<name>A0A8B8B3K2_CRAVI</name>
<protein>
    <submittedName>
        <fullName evidence="5">Uncharacterized protein LOC111106994 isoform X1</fullName>
    </submittedName>
</protein>
<evidence type="ECO:0000313" key="5">
    <source>
        <dbReference type="RefSeq" id="XP_022297628.1"/>
    </source>
</evidence>
<keyword evidence="4" id="KW-1185">Reference proteome</keyword>
<feature type="domain" description="SWIM-type" evidence="3">
    <location>
        <begin position="150"/>
        <end position="189"/>
    </location>
</feature>
<evidence type="ECO:0000313" key="4">
    <source>
        <dbReference type="Proteomes" id="UP000694844"/>
    </source>
</evidence>